<dbReference type="PANTHER" id="PTHR30168">
    <property type="entry name" value="PUTATIVE MEMBRANE PROTEIN YPFJ"/>
    <property type="match status" value="1"/>
</dbReference>
<evidence type="ECO:0000313" key="7">
    <source>
        <dbReference type="EMBL" id="QQL46286.1"/>
    </source>
</evidence>
<feature type="region of interest" description="Disordered" evidence="5">
    <location>
        <begin position="1"/>
        <end position="23"/>
    </location>
</feature>
<feature type="transmembrane region" description="Helical" evidence="6">
    <location>
        <begin position="25"/>
        <end position="44"/>
    </location>
</feature>
<protein>
    <submittedName>
        <fullName evidence="7">Zinc metallopeptidase</fullName>
    </submittedName>
</protein>
<dbReference type="AlphaFoldDB" id="A0A6B3L0Y7"/>
<evidence type="ECO:0000256" key="2">
    <source>
        <dbReference type="ARBA" id="ARBA00022692"/>
    </source>
</evidence>
<dbReference type="Proteomes" id="UP000475117">
    <property type="component" value="Chromosome"/>
</dbReference>
<accession>A0A6B3L0Y7</accession>
<name>A0A6B3L0Y7_9BACT</name>
<keyword evidence="2 6" id="KW-0812">Transmembrane</keyword>
<evidence type="ECO:0000256" key="4">
    <source>
        <dbReference type="ARBA" id="ARBA00023136"/>
    </source>
</evidence>
<keyword evidence="4 6" id="KW-0472">Membrane</keyword>
<dbReference type="GO" id="GO:0016020">
    <property type="term" value="C:membrane"/>
    <property type="evidence" value="ECO:0007669"/>
    <property type="project" value="UniProtKB-SubCell"/>
</dbReference>
<evidence type="ECO:0000313" key="8">
    <source>
        <dbReference type="Proteomes" id="UP000475117"/>
    </source>
</evidence>
<proteinExistence type="predicted"/>
<evidence type="ECO:0000256" key="6">
    <source>
        <dbReference type="SAM" id="Phobius"/>
    </source>
</evidence>
<dbReference type="EMBL" id="CP066776">
    <property type="protein sequence ID" value="QQL46286.1"/>
    <property type="molecule type" value="Genomic_DNA"/>
</dbReference>
<sequence>MRWKGRQASRNIEDRRGRGGRGKGMALGGMGTIIVVVIALLLGADPMTVLDMASQGQPPALEQSATTTPADDEAAQFAATVLGDTERVWGELFQQYGQQYRPTTMVYFTGNVRSGCGLASSGVGPFYCPADQKVYLDLSFFRELSDRFGAPGDFAQAYVIAHEVGHHIQHLLGISGMVHRARGKVSQAEYNELSVRLELQADFLAGVWAHHAHKRFDILEPGDLEEALNAADKIGDDTLQKRAKGYADQESFTHGTSAQRVRWFKLGFDTGDINGLTSGGLGDTFCKDQL</sequence>
<evidence type="ECO:0000256" key="3">
    <source>
        <dbReference type="ARBA" id="ARBA00022989"/>
    </source>
</evidence>
<dbReference type="RefSeq" id="WP_164361438.1">
    <property type="nucleotide sequence ID" value="NZ_CP066776.1"/>
</dbReference>
<dbReference type="PANTHER" id="PTHR30168:SF0">
    <property type="entry name" value="INNER MEMBRANE PROTEIN"/>
    <property type="match status" value="1"/>
</dbReference>
<dbReference type="Pfam" id="PF04228">
    <property type="entry name" value="Zn_peptidase"/>
    <property type="match status" value="1"/>
</dbReference>
<keyword evidence="3 6" id="KW-1133">Transmembrane helix</keyword>
<dbReference type="InterPro" id="IPR007343">
    <property type="entry name" value="Uncharacterised_pept_Zn_put"/>
</dbReference>
<evidence type="ECO:0000256" key="5">
    <source>
        <dbReference type="SAM" id="MobiDB-lite"/>
    </source>
</evidence>
<gene>
    <name evidence="7" type="ORF">G3M56_006855</name>
</gene>
<reference evidence="7 8" key="1">
    <citation type="submission" date="2020-12" db="EMBL/GenBank/DDBJ databases">
        <title>Sulforoseuscoccus oceanibium gen. nov., sp. nov., a representative of the phylum Verrucomicrobia with special cytoplasmic membrane, and proposal of Sulforoseuscoccusaceae fam. nov.</title>
        <authorList>
            <person name="Xi F."/>
        </authorList>
    </citation>
    <scope>NUCLEOTIDE SEQUENCE [LARGE SCALE GENOMIC DNA]</scope>
    <source>
        <strain evidence="7 8">T37</strain>
    </source>
</reference>
<dbReference type="KEGG" id="soa:G3M56_006855"/>
<evidence type="ECO:0000256" key="1">
    <source>
        <dbReference type="ARBA" id="ARBA00004167"/>
    </source>
</evidence>
<comment type="subcellular location">
    <subcellularLocation>
        <location evidence="1">Membrane</location>
        <topology evidence="1">Single-pass membrane protein</topology>
    </subcellularLocation>
</comment>
<keyword evidence="8" id="KW-1185">Reference proteome</keyword>
<organism evidence="7 8">
    <name type="scientific">Sulfuriroseicoccus oceanibius</name>
    <dbReference type="NCBI Taxonomy" id="2707525"/>
    <lineage>
        <taxon>Bacteria</taxon>
        <taxon>Pseudomonadati</taxon>
        <taxon>Verrucomicrobiota</taxon>
        <taxon>Verrucomicrobiia</taxon>
        <taxon>Verrucomicrobiales</taxon>
        <taxon>Verrucomicrobiaceae</taxon>
        <taxon>Sulfuriroseicoccus</taxon>
    </lineage>
</organism>